<dbReference type="Pfam" id="PF02628">
    <property type="entry name" value="COX15-CtaA"/>
    <property type="match status" value="2"/>
</dbReference>
<evidence type="ECO:0000313" key="14">
    <source>
        <dbReference type="Proteomes" id="UP000236220"/>
    </source>
</evidence>
<dbReference type="GO" id="GO:0046872">
    <property type="term" value="F:metal ion binding"/>
    <property type="evidence" value="ECO:0007669"/>
    <property type="project" value="UniProtKB-KW"/>
</dbReference>
<name>A0A2K1Q1J6_9GAMM</name>
<evidence type="ECO:0000256" key="11">
    <source>
        <dbReference type="ARBA" id="ARBA00023444"/>
    </source>
</evidence>
<keyword evidence="10" id="KW-1015">Disulfide bond</keyword>
<accession>A0A2K1Q1J6</accession>
<evidence type="ECO:0000256" key="8">
    <source>
        <dbReference type="ARBA" id="ARBA00023133"/>
    </source>
</evidence>
<keyword evidence="6" id="KW-0560">Oxidoreductase</keyword>
<feature type="transmembrane region" description="Helical" evidence="12">
    <location>
        <begin position="163"/>
        <end position="184"/>
    </location>
</feature>
<feature type="transmembrane region" description="Helical" evidence="12">
    <location>
        <begin position="190"/>
        <end position="210"/>
    </location>
</feature>
<evidence type="ECO:0000256" key="6">
    <source>
        <dbReference type="ARBA" id="ARBA00023002"/>
    </source>
</evidence>
<evidence type="ECO:0000256" key="1">
    <source>
        <dbReference type="ARBA" id="ARBA00004141"/>
    </source>
</evidence>
<protein>
    <recommendedName>
        <fullName evidence="15">Cytochrome oxidase assembly protein</fullName>
    </recommendedName>
</protein>
<keyword evidence="8" id="KW-0350">Heme biosynthesis</keyword>
<keyword evidence="14" id="KW-1185">Reference proteome</keyword>
<proteinExistence type="predicted"/>
<evidence type="ECO:0000256" key="2">
    <source>
        <dbReference type="ARBA" id="ARBA00022475"/>
    </source>
</evidence>
<evidence type="ECO:0000256" key="3">
    <source>
        <dbReference type="ARBA" id="ARBA00022692"/>
    </source>
</evidence>
<dbReference type="PANTHER" id="PTHR35457:SF1">
    <property type="entry name" value="HEME A SYNTHASE"/>
    <property type="match status" value="1"/>
</dbReference>
<evidence type="ECO:0000256" key="10">
    <source>
        <dbReference type="ARBA" id="ARBA00023157"/>
    </source>
</evidence>
<keyword evidence="2" id="KW-1003">Cell membrane</keyword>
<organism evidence="13 14">
    <name type="scientific">Solilutibacter silvestris</name>
    <dbReference type="NCBI Taxonomy" id="1645665"/>
    <lineage>
        <taxon>Bacteria</taxon>
        <taxon>Pseudomonadati</taxon>
        <taxon>Pseudomonadota</taxon>
        <taxon>Gammaproteobacteria</taxon>
        <taxon>Lysobacterales</taxon>
        <taxon>Lysobacteraceae</taxon>
        <taxon>Solilutibacter</taxon>
    </lineage>
</organism>
<evidence type="ECO:0000256" key="5">
    <source>
        <dbReference type="ARBA" id="ARBA00022989"/>
    </source>
</evidence>
<dbReference type="RefSeq" id="WP_103074042.1">
    <property type="nucleotide sequence ID" value="NZ_NPZB01000001.1"/>
</dbReference>
<dbReference type="InterPro" id="IPR050450">
    <property type="entry name" value="COX15/CtaA_HemeA_synthase"/>
</dbReference>
<evidence type="ECO:0000256" key="12">
    <source>
        <dbReference type="SAM" id="Phobius"/>
    </source>
</evidence>
<dbReference type="GO" id="GO:0006784">
    <property type="term" value="P:heme A biosynthetic process"/>
    <property type="evidence" value="ECO:0007669"/>
    <property type="project" value="InterPro"/>
</dbReference>
<keyword evidence="7" id="KW-0408">Iron</keyword>
<keyword evidence="3 12" id="KW-0812">Transmembrane</keyword>
<dbReference type="AlphaFoldDB" id="A0A2K1Q1J6"/>
<reference evidence="13 14" key="1">
    <citation type="submission" date="2017-08" db="EMBL/GenBank/DDBJ databases">
        <title>Lysobacter sylvestris genome.</title>
        <authorList>
            <person name="Zhang D.-C."/>
            <person name="Albuquerque L."/>
            <person name="Franca L."/>
            <person name="Froufe H.J.C."/>
            <person name="Barroso C."/>
            <person name="Egas C."/>
            <person name="Da Costa M."/>
            <person name="Margesin R."/>
        </authorList>
    </citation>
    <scope>NUCLEOTIDE SEQUENCE [LARGE SCALE GENOMIC DNA]</scope>
    <source>
        <strain evidence="13 14">AM20-91</strain>
    </source>
</reference>
<comment type="caution">
    <text evidence="13">The sequence shown here is derived from an EMBL/GenBank/DDBJ whole genome shotgun (WGS) entry which is preliminary data.</text>
</comment>
<keyword evidence="4" id="KW-0479">Metal-binding</keyword>
<feature type="transmembrane region" description="Helical" evidence="12">
    <location>
        <begin position="339"/>
        <end position="358"/>
    </location>
</feature>
<dbReference type="Proteomes" id="UP000236220">
    <property type="component" value="Unassembled WGS sequence"/>
</dbReference>
<dbReference type="InterPro" id="IPR003780">
    <property type="entry name" value="COX15/CtaA_fam"/>
</dbReference>
<feature type="transmembrane region" description="Helical" evidence="12">
    <location>
        <begin position="83"/>
        <end position="103"/>
    </location>
</feature>
<feature type="transmembrane region" description="Helical" evidence="12">
    <location>
        <begin position="364"/>
        <end position="386"/>
    </location>
</feature>
<evidence type="ECO:0000256" key="4">
    <source>
        <dbReference type="ARBA" id="ARBA00022723"/>
    </source>
</evidence>
<evidence type="ECO:0008006" key="15">
    <source>
        <dbReference type="Google" id="ProtNLM"/>
    </source>
</evidence>
<dbReference type="GO" id="GO:0016491">
    <property type="term" value="F:oxidoreductase activity"/>
    <property type="evidence" value="ECO:0007669"/>
    <property type="project" value="UniProtKB-KW"/>
</dbReference>
<feature type="transmembrane region" description="Helical" evidence="12">
    <location>
        <begin position="134"/>
        <end position="151"/>
    </location>
</feature>
<dbReference type="GO" id="GO:0016020">
    <property type="term" value="C:membrane"/>
    <property type="evidence" value="ECO:0007669"/>
    <property type="project" value="UniProtKB-SubCell"/>
</dbReference>
<gene>
    <name evidence="13" type="ORF">Lysil_0548</name>
</gene>
<evidence type="ECO:0000256" key="7">
    <source>
        <dbReference type="ARBA" id="ARBA00023004"/>
    </source>
</evidence>
<dbReference type="PANTHER" id="PTHR35457">
    <property type="entry name" value="HEME A SYNTHASE"/>
    <property type="match status" value="1"/>
</dbReference>
<keyword evidence="5 12" id="KW-1133">Transmembrane helix</keyword>
<feature type="transmembrane region" description="Helical" evidence="12">
    <location>
        <begin position="306"/>
        <end position="327"/>
    </location>
</feature>
<dbReference type="EMBL" id="NPZB01000001">
    <property type="protein sequence ID" value="PNS08919.1"/>
    <property type="molecule type" value="Genomic_DNA"/>
</dbReference>
<feature type="transmembrane region" description="Helical" evidence="12">
    <location>
        <begin position="222"/>
        <end position="240"/>
    </location>
</feature>
<dbReference type="OrthoDB" id="1447144at2"/>
<feature type="transmembrane region" description="Helical" evidence="12">
    <location>
        <begin position="110"/>
        <end position="128"/>
    </location>
</feature>
<feature type="transmembrane region" description="Helical" evidence="12">
    <location>
        <begin position="12"/>
        <end position="34"/>
    </location>
</feature>
<comment type="pathway">
    <text evidence="11">Porphyrin-containing compound metabolism.</text>
</comment>
<evidence type="ECO:0000313" key="13">
    <source>
        <dbReference type="EMBL" id="PNS08919.1"/>
    </source>
</evidence>
<evidence type="ECO:0000256" key="9">
    <source>
        <dbReference type="ARBA" id="ARBA00023136"/>
    </source>
</evidence>
<sequence length="398" mass="43553">MSRPLVPILSRHFARLAWLAVALAFTVIVFGAFVRLSNAGLSCPDWPTCYGRAAWPQVAGDITNHAASAIRTLDPTKAWREQMHRHLAATLGFLVFVLAVIAARRRRLGMLQVIVSAMLVALAIPLYMRGMHDASATLAIAAEAILLAAAWRWNNEDLSRVAMLAFAVIIVQALLGMWTVTWLLKPIVVMGHLLGGFTTFALLAWMAWRATNVPIQLADTRLLRRLLIAGVTLLAIQIALGGWTSSNYAALSCGAGSMSIDNFPKCAGHWWPNADWHNGFVLWRDAFIGNGGVDYEGGVLNGQSRIAIQMAHRLMACVVFLYVWWLGLRLIRTPGMRTWGVLLALMVTVQCALGISNVKLALPLHVAVLHNAGAAILLFLLVSLLARIKRPQRTVQPA</sequence>
<keyword evidence="9 12" id="KW-0472">Membrane</keyword>
<comment type="subcellular location">
    <subcellularLocation>
        <location evidence="1">Membrane</location>
        <topology evidence="1">Multi-pass membrane protein</topology>
    </subcellularLocation>
</comment>